<keyword evidence="4" id="KW-0418">Kinase</keyword>
<keyword evidence="2" id="KW-0812">Transmembrane</keyword>
<feature type="transmembrane region" description="Helical" evidence="2">
    <location>
        <begin position="439"/>
        <end position="465"/>
    </location>
</feature>
<keyword evidence="1" id="KW-0547">Nucleotide-binding</keyword>
<dbReference type="Pfam" id="PF07714">
    <property type="entry name" value="PK_Tyr_Ser-Thr"/>
    <property type="match status" value="1"/>
</dbReference>
<dbReference type="InterPro" id="IPR001245">
    <property type="entry name" value="Ser-Thr/Tyr_kinase_cat_dom"/>
</dbReference>
<evidence type="ECO:0000313" key="5">
    <source>
        <dbReference type="Proteomes" id="UP000054921"/>
    </source>
</evidence>
<reference evidence="4 5" key="1">
    <citation type="submission" date="2015-11" db="EMBL/GenBank/DDBJ databases">
        <title>Genomic analysis of 38 Legionella species identifies large and diverse effector repertoires.</title>
        <authorList>
            <person name="Burstein D."/>
            <person name="Amaro F."/>
            <person name="Zusman T."/>
            <person name="Lifshitz Z."/>
            <person name="Cohen O."/>
            <person name="Gilbert J.A."/>
            <person name="Pupko T."/>
            <person name="Shuman H.A."/>
            <person name="Segal G."/>
        </authorList>
    </citation>
    <scope>NUCLEOTIDE SEQUENCE [LARGE SCALE GENOMIC DNA]</scope>
    <source>
        <strain evidence="4 5">ORW</strain>
    </source>
</reference>
<dbReference type="InterPro" id="IPR011009">
    <property type="entry name" value="Kinase-like_dom_sf"/>
</dbReference>
<keyword evidence="4" id="KW-0808">Transferase</keyword>
<feature type="domain" description="Protein kinase" evidence="3">
    <location>
        <begin position="66"/>
        <end position="365"/>
    </location>
</feature>
<proteinExistence type="predicted"/>
<dbReference type="GO" id="GO:0005524">
    <property type="term" value="F:ATP binding"/>
    <property type="evidence" value="ECO:0007669"/>
    <property type="project" value="UniProtKB-UniRule"/>
</dbReference>
<keyword evidence="2" id="KW-1133">Transmembrane helix</keyword>
<dbReference type="Gene3D" id="1.10.510.10">
    <property type="entry name" value="Transferase(Phosphotransferase) domain 1"/>
    <property type="match status" value="1"/>
</dbReference>
<dbReference type="EC" id="2.7.12.2" evidence="4"/>
<dbReference type="InterPro" id="IPR017441">
    <property type="entry name" value="Protein_kinase_ATP_BS"/>
</dbReference>
<dbReference type="GO" id="GO:0004672">
    <property type="term" value="F:protein kinase activity"/>
    <property type="evidence" value="ECO:0007669"/>
    <property type="project" value="InterPro"/>
</dbReference>
<evidence type="ECO:0000313" key="4">
    <source>
        <dbReference type="EMBL" id="KTC80320.1"/>
    </source>
</evidence>
<keyword evidence="2" id="KW-0472">Membrane</keyword>
<dbReference type="PROSITE" id="PS50011">
    <property type="entry name" value="PROTEIN_KINASE_DOM"/>
    <property type="match status" value="1"/>
</dbReference>
<keyword evidence="1" id="KW-0067">ATP-binding</keyword>
<name>A0A0W0SAG8_9GAMM</name>
<evidence type="ECO:0000256" key="1">
    <source>
        <dbReference type="PROSITE-ProRule" id="PRU10141"/>
    </source>
</evidence>
<gene>
    <name evidence="4" type="ORF">Lche_2340</name>
</gene>
<dbReference type="InterPro" id="IPR000719">
    <property type="entry name" value="Prot_kinase_dom"/>
</dbReference>
<organism evidence="4 5">
    <name type="scientific">Legionella cherrii</name>
    <dbReference type="NCBI Taxonomy" id="28084"/>
    <lineage>
        <taxon>Bacteria</taxon>
        <taxon>Pseudomonadati</taxon>
        <taxon>Pseudomonadota</taxon>
        <taxon>Gammaproteobacteria</taxon>
        <taxon>Legionellales</taxon>
        <taxon>Legionellaceae</taxon>
        <taxon>Legionella</taxon>
    </lineage>
</organism>
<dbReference type="Proteomes" id="UP000054921">
    <property type="component" value="Unassembled WGS sequence"/>
</dbReference>
<feature type="binding site" evidence="1">
    <location>
        <position position="105"/>
    </location>
    <ligand>
        <name>ATP</name>
        <dbReference type="ChEBI" id="CHEBI:30616"/>
    </ligand>
</feature>
<dbReference type="AlphaFoldDB" id="A0A0W0SAG8"/>
<dbReference type="SMART" id="SM00220">
    <property type="entry name" value="S_TKc"/>
    <property type="match status" value="1"/>
</dbReference>
<evidence type="ECO:0000256" key="2">
    <source>
        <dbReference type="SAM" id="Phobius"/>
    </source>
</evidence>
<dbReference type="RefSeq" id="WP_058387970.1">
    <property type="nucleotide sequence ID" value="NZ_LNXW01000013.1"/>
</dbReference>
<dbReference type="EMBL" id="LNXW01000013">
    <property type="protein sequence ID" value="KTC80320.1"/>
    <property type="molecule type" value="Genomic_DNA"/>
</dbReference>
<dbReference type="STRING" id="28084.Lche_2340"/>
<dbReference type="PROSITE" id="PS00107">
    <property type="entry name" value="PROTEIN_KINASE_ATP"/>
    <property type="match status" value="1"/>
</dbReference>
<dbReference type="SUPFAM" id="SSF56112">
    <property type="entry name" value="Protein kinase-like (PK-like)"/>
    <property type="match status" value="1"/>
</dbReference>
<evidence type="ECO:0000259" key="3">
    <source>
        <dbReference type="PROSITE" id="PS50011"/>
    </source>
</evidence>
<dbReference type="OrthoDB" id="4103069at2"/>
<protein>
    <submittedName>
        <fullName evidence="4">Serine/threonine-protein kinase</fullName>
        <ecNumber evidence="4">2.7.12.2</ecNumber>
    </submittedName>
</protein>
<comment type="caution">
    <text evidence="4">The sequence shown here is derived from an EMBL/GenBank/DDBJ whole genome shotgun (WGS) entry which is preliminary data.</text>
</comment>
<sequence length="494" mass="57547">MPLVIDLQNIAQNKWIWDFLENQRLHGKEVWKPNEVYTYDGSSFTFQQPVFARKRKNPAQGYAYEMPSSKRLGLGKYGAVYRISCTISRGKTDTFQVQDKHRVVKFLDPNDALREYNVGHYTEHLHMKAPTQSYLVMREMQGQTFTSFLHQYYRTLSRKKKLELTKAIIHAIKEQLIDRKLIHKDLHGRNILIHYDPLSSQNHFTVNVIDYGMAYYSPGLNIGLLNSDVGSLWNFLYAIWSNEPDRPEVINALINMRSFRFSDYLLLDEVVMAPTLKSQKPLDRMLAYLRQLAETHDGLAKELRHDLLRAVKQSDASNLTPMKLAVEQCKGSLIKHNIDLCSFPYPVFTENAEKQKQLNEIYAYLRHLENKGKFLIFYDQENEGNELCELAHNLRQKTYQAAMMSPLQQRDAFAACSIQCKEILDKNRELLNIHRDSNYIWAEIGVVLCSLIVFYPIVGFIHYLATDRFRFFNQTESAAGASKMEKNFNQLCDI</sequence>
<dbReference type="PATRIC" id="fig|28084.5.peg.2534"/>
<accession>A0A0W0SAG8</accession>